<dbReference type="Proteomes" id="UP001163878">
    <property type="component" value="Chromosome"/>
</dbReference>
<accession>A0ABY6ICY2</accession>
<protein>
    <submittedName>
        <fullName evidence="1">Uncharacterized protein</fullName>
    </submittedName>
</protein>
<evidence type="ECO:0000313" key="1">
    <source>
        <dbReference type="EMBL" id="UYQ64716.1"/>
    </source>
</evidence>
<gene>
    <name evidence="1" type="ORF">OGH68_26855</name>
</gene>
<dbReference type="RefSeq" id="WP_264247559.1">
    <property type="nucleotide sequence ID" value="NZ_CP107567.1"/>
</dbReference>
<reference evidence="1" key="1">
    <citation type="submission" date="2022-10" db="EMBL/GenBank/DDBJ databases">
        <title>Cytochrome P450 Catalyzes Benzene Ring Formation in the Biosynthesis of Trialkyl-Substituted Aromatic Polyketides.</title>
        <authorList>
            <person name="Zhao E."/>
            <person name="Ge H."/>
        </authorList>
    </citation>
    <scope>NUCLEOTIDE SEQUENCE</scope>
    <source>
        <strain evidence="1">NA0869</strain>
    </source>
</reference>
<proteinExistence type="predicted"/>
<name>A0ABY6ICY2_STRPE</name>
<evidence type="ECO:0000313" key="2">
    <source>
        <dbReference type="Proteomes" id="UP001163878"/>
    </source>
</evidence>
<organism evidence="1 2">
    <name type="scientific">Streptomyces peucetius</name>
    <dbReference type="NCBI Taxonomy" id="1950"/>
    <lineage>
        <taxon>Bacteria</taxon>
        <taxon>Bacillati</taxon>
        <taxon>Actinomycetota</taxon>
        <taxon>Actinomycetes</taxon>
        <taxon>Kitasatosporales</taxon>
        <taxon>Streptomycetaceae</taxon>
        <taxon>Streptomyces</taxon>
    </lineage>
</organism>
<keyword evidence="2" id="KW-1185">Reference proteome</keyword>
<sequence length="137" mass="13915">MAEEVVATFAGPLNSFSINLTLSNGSSSQVQSVGISGRTAKFPVTWDSMGSFAGPATLTSTAGVDTEVVLANFSGFSPGEQVSFTGIDPDFTGSPSAGVRVLDMSGARAFVQFADGTTGFGEFEATTAGTLRAVISK</sequence>
<dbReference type="EMBL" id="CP107567">
    <property type="protein sequence ID" value="UYQ64716.1"/>
    <property type="molecule type" value="Genomic_DNA"/>
</dbReference>